<name>A0A6J5H2G7_9BURK</name>
<evidence type="ECO:0000259" key="2">
    <source>
        <dbReference type="Pfam" id="PF14410"/>
    </source>
</evidence>
<protein>
    <recommendedName>
        <fullName evidence="2">Toxin YqcG C-terminal domain-containing protein</fullName>
    </recommendedName>
</protein>
<dbReference type="InterPro" id="IPR026835">
    <property type="entry name" value="YqcG_C"/>
</dbReference>
<gene>
    <name evidence="3" type="ORF">LMG28688_07147</name>
</gene>
<dbReference type="EMBL" id="CADIKL010000076">
    <property type="protein sequence ID" value="CAB3810093.1"/>
    <property type="molecule type" value="Genomic_DNA"/>
</dbReference>
<keyword evidence="4" id="KW-1185">Reference proteome</keyword>
<proteinExistence type="predicted"/>
<dbReference type="RefSeq" id="WP_217481978.1">
    <property type="nucleotide sequence ID" value="NZ_CADIKL010000076.1"/>
</dbReference>
<dbReference type="AlphaFoldDB" id="A0A6J5H2G7"/>
<evidence type="ECO:0000256" key="1">
    <source>
        <dbReference type="SAM" id="MobiDB-lite"/>
    </source>
</evidence>
<accession>A0A6J5H2G7</accession>
<sequence>MKRNDAADAYAAAYKRGDSDGMAAAAADYNNWKEGGDSRAELHVAGGALIGGLGGGSAFSTIGGAAGAGLASKMAGSLNDISKGVASATGSDLIGNLAANIAAGVGGAVVGGTAGSAMASNVHLYNQSVDDERALTGDPGKKSPSLFSLAMQGIANGLSAIIGMGGGGPPAASPGAVLVNGAGQVLSSGAGSAAYQPDNATLATDPASRPSGFRKQTVTDAWDNATDGSTEGTKACPTCGKDVTVAPGQGARDWDVDHQPPWSQRDLTGMTRQEVINEYNSGTRLECPSCNRSRGATPAGQ</sequence>
<feature type="domain" description="Toxin YqcG C-terminal" evidence="2">
    <location>
        <begin position="231"/>
        <end position="296"/>
    </location>
</feature>
<dbReference type="Pfam" id="PF14410">
    <property type="entry name" value="GH-E"/>
    <property type="match status" value="1"/>
</dbReference>
<reference evidence="3 4" key="1">
    <citation type="submission" date="2020-04" db="EMBL/GenBank/DDBJ databases">
        <authorList>
            <person name="De Canck E."/>
        </authorList>
    </citation>
    <scope>NUCLEOTIDE SEQUENCE [LARGE SCALE GENOMIC DNA]</scope>
    <source>
        <strain evidence="3 4">LMG 28688</strain>
    </source>
</reference>
<dbReference type="Proteomes" id="UP000494119">
    <property type="component" value="Unassembled WGS sequence"/>
</dbReference>
<organism evidence="3 4">
    <name type="scientific">Paraburkholderia caffeinitolerans</name>
    <dbReference type="NCBI Taxonomy" id="1723730"/>
    <lineage>
        <taxon>Bacteria</taxon>
        <taxon>Pseudomonadati</taxon>
        <taxon>Pseudomonadota</taxon>
        <taxon>Betaproteobacteria</taxon>
        <taxon>Burkholderiales</taxon>
        <taxon>Burkholderiaceae</taxon>
        <taxon>Paraburkholderia</taxon>
    </lineage>
</organism>
<evidence type="ECO:0000313" key="4">
    <source>
        <dbReference type="Proteomes" id="UP000494119"/>
    </source>
</evidence>
<feature type="region of interest" description="Disordered" evidence="1">
    <location>
        <begin position="189"/>
        <end position="213"/>
    </location>
</feature>
<evidence type="ECO:0000313" key="3">
    <source>
        <dbReference type="EMBL" id="CAB3810093.1"/>
    </source>
</evidence>